<evidence type="ECO:0000256" key="5">
    <source>
        <dbReference type="SAM" id="Phobius"/>
    </source>
</evidence>
<dbReference type="Gene3D" id="3.20.20.80">
    <property type="entry name" value="Glycosidases"/>
    <property type="match status" value="1"/>
</dbReference>
<reference evidence="6 7" key="1">
    <citation type="submission" date="2020-10" db="EMBL/GenBank/DDBJ databases">
        <title>The Coptis chinensis genome and diversification of protoberbering-type alkaloids.</title>
        <authorList>
            <person name="Wang B."/>
            <person name="Shu S."/>
            <person name="Song C."/>
            <person name="Liu Y."/>
        </authorList>
    </citation>
    <scope>NUCLEOTIDE SEQUENCE [LARGE SCALE GENOMIC DNA]</scope>
    <source>
        <strain evidence="6">HL-2020</strain>
        <tissue evidence="6">Leaf</tissue>
    </source>
</reference>
<accession>A0A835IBJ9</accession>
<dbReference type="OrthoDB" id="846729at2759"/>
<name>A0A835IBJ9_9MAGN</name>
<comment type="caution">
    <text evidence="6">The sequence shown here is derived from an EMBL/GenBank/DDBJ whole genome shotgun (WGS) entry which is preliminary data.</text>
</comment>
<comment type="similarity">
    <text evidence="1 4">Belongs to the glycosyl hydrolase 17 family.</text>
</comment>
<proteinExistence type="inferred from homology"/>
<keyword evidence="3" id="KW-0326">Glycosidase</keyword>
<organism evidence="6 7">
    <name type="scientific">Coptis chinensis</name>
    <dbReference type="NCBI Taxonomy" id="261450"/>
    <lineage>
        <taxon>Eukaryota</taxon>
        <taxon>Viridiplantae</taxon>
        <taxon>Streptophyta</taxon>
        <taxon>Embryophyta</taxon>
        <taxon>Tracheophyta</taxon>
        <taxon>Spermatophyta</taxon>
        <taxon>Magnoliopsida</taxon>
        <taxon>Ranunculales</taxon>
        <taxon>Ranunculaceae</taxon>
        <taxon>Coptidoideae</taxon>
        <taxon>Coptis</taxon>
    </lineage>
</organism>
<sequence length="152" mass="16886">MPLLFLFSHSNSSKSALVASNLDDQIKVSTPHSSSIILDSFPPSSGLDPVMVPLLKFLQTTGSPPLLNVYPYYDYMQSNDVIPLDYALFRPLPPNKEAKWTLILFSTTTMSFIFVVDATYFAMAYLNFTNIPIVVLETGWPSKGDPPSGCHY</sequence>
<evidence type="ECO:0000256" key="2">
    <source>
        <dbReference type="ARBA" id="ARBA00022801"/>
    </source>
</evidence>
<dbReference type="InterPro" id="IPR000490">
    <property type="entry name" value="Glyco_hydro_17"/>
</dbReference>
<dbReference type="AlphaFoldDB" id="A0A835IBJ9"/>
<evidence type="ECO:0000256" key="1">
    <source>
        <dbReference type="ARBA" id="ARBA00008773"/>
    </source>
</evidence>
<dbReference type="SUPFAM" id="SSF51445">
    <property type="entry name" value="(Trans)glycosidases"/>
    <property type="match status" value="1"/>
</dbReference>
<dbReference type="Proteomes" id="UP000631114">
    <property type="component" value="Unassembled WGS sequence"/>
</dbReference>
<keyword evidence="7" id="KW-1185">Reference proteome</keyword>
<feature type="transmembrane region" description="Helical" evidence="5">
    <location>
        <begin position="100"/>
        <end position="126"/>
    </location>
</feature>
<protein>
    <recommendedName>
        <fullName evidence="8">Glucan endo-1,3-beta-D-glucosidase</fullName>
    </recommendedName>
</protein>
<keyword evidence="5" id="KW-0812">Transmembrane</keyword>
<dbReference type="PANTHER" id="PTHR32227">
    <property type="entry name" value="GLUCAN ENDO-1,3-BETA-GLUCOSIDASE BG1-RELATED-RELATED"/>
    <property type="match status" value="1"/>
</dbReference>
<dbReference type="Pfam" id="PF00332">
    <property type="entry name" value="Glyco_hydro_17"/>
    <property type="match status" value="1"/>
</dbReference>
<keyword evidence="5" id="KW-1133">Transmembrane helix</keyword>
<evidence type="ECO:0000256" key="4">
    <source>
        <dbReference type="RuleBase" id="RU004335"/>
    </source>
</evidence>
<evidence type="ECO:0000313" key="7">
    <source>
        <dbReference type="Proteomes" id="UP000631114"/>
    </source>
</evidence>
<evidence type="ECO:0000313" key="6">
    <source>
        <dbReference type="EMBL" id="KAF9614159.1"/>
    </source>
</evidence>
<dbReference type="InterPro" id="IPR044965">
    <property type="entry name" value="Glyco_hydro_17_plant"/>
</dbReference>
<evidence type="ECO:0000256" key="3">
    <source>
        <dbReference type="ARBA" id="ARBA00023295"/>
    </source>
</evidence>
<dbReference type="InterPro" id="IPR017853">
    <property type="entry name" value="GH"/>
</dbReference>
<keyword evidence="2" id="KW-0378">Hydrolase</keyword>
<gene>
    <name evidence="6" type="ORF">IFM89_015629</name>
</gene>
<keyword evidence="5" id="KW-0472">Membrane</keyword>
<dbReference type="GO" id="GO:0004553">
    <property type="term" value="F:hydrolase activity, hydrolyzing O-glycosyl compounds"/>
    <property type="evidence" value="ECO:0007669"/>
    <property type="project" value="InterPro"/>
</dbReference>
<evidence type="ECO:0008006" key="8">
    <source>
        <dbReference type="Google" id="ProtNLM"/>
    </source>
</evidence>
<dbReference type="GO" id="GO:0005975">
    <property type="term" value="P:carbohydrate metabolic process"/>
    <property type="evidence" value="ECO:0007669"/>
    <property type="project" value="InterPro"/>
</dbReference>
<dbReference type="EMBL" id="JADFTS010000003">
    <property type="protein sequence ID" value="KAF9614159.1"/>
    <property type="molecule type" value="Genomic_DNA"/>
</dbReference>